<reference evidence="5" key="2">
    <citation type="submission" date="2019-09" db="UniProtKB">
        <authorList>
            <consortium name="WormBaseParasite"/>
        </authorList>
    </citation>
    <scope>IDENTIFICATION</scope>
</reference>
<evidence type="ECO:0000313" key="5">
    <source>
        <dbReference type="WBParaSite" id="HPBE_0000197201-mRNA-1"/>
    </source>
</evidence>
<dbReference type="Gene3D" id="2.10.70.10">
    <property type="entry name" value="Complement Module, domain 1"/>
    <property type="match status" value="1"/>
</dbReference>
<evidence type="ECO:0000259" key="2">
    <source>
        <dbReference type="Pfam" id="PF00084"/>
    </source>
</evidence>
<keyword evidence="1" id="KW-1015">Disulfide bond</keyword>
<dbReference type="InterPro" id="IPR035976">
    <property type="entry name" value="Sushi/SCR/CCP_sf"/>
</dbReference>
<evidence type="ECO:0000313" key="4">
    <source>
        <dbReference type="Proteomes" id="UP000050761"/>
    </source>
</evidence>
<feature type="domain" description="Sushi" evidence="2">
    <location>
        <begin position="16"/>
        <end position="55"/>
    </location>
</feature>
<sequence>MLLEGPPNGVSLKEFVSSPVNYSLSLYCSNGDVINGTNEGYCTEDGTWKPQVGRCPPENCKLSDLKEKRFFLAAKLTESDVNNTGIAAHGKTAKAVCCGHKYPDDSNQWPYTFTCQDGTWFPKTECNEDQYAFCNVKDLVEKKFFIAAERVGTGIKDTTYQTHGNNATAVCCGNKYPKDPNKWPYKFICQHGKWLPDIECNDEIDE</sequence>
<dbReference type="AlphaFoldDB" id="A0A183F730"/>
<accession>A0A183F730</accession>
<evidence type="ECO:0000256" key="1">
    <source>
        <dbReference type="ARBA" id="ARBA00023157"/>
    </source>
</evidence>
<dbReference type="SUPFAM" id="SSF57535">
    <property type="entry name" value="Complement control module/SCR domain"/>
    <property type="match status" value="1"/>
</dbReference>
<dbReference type="Pfam" id="PF00084">
    <property type="entry name" value="Sushi"/>
    <property type="match status" value="1"/>
</dbReference>
<evidence type="ECO:0000313" key="3">
    <source>
        <dbReference type="EMBL" id="VDO22434.1"/>
    </source>
</evidence>
<reference evidence="3 4" key="1">
    <citation type="submission" date="2018-11" db="EMBL/GenBank/DDBJ databases">
        <authorList>
            <consortium name="Pathogen Informatics"/>
        </authorList>
    </citation>
    <scope>NUCLEOTIDE SEQUENCE [LARGE SCALE GENOMIC DNA]</scope>
</reference>
<organism evidence="4 5">
    <name type="scientific">Heligmosomoides polygyrus</name>
    <name type="common">Parasitic roundworm</name>
    <dbReference type="NCBI Taxonomy" id="6339"/>
    <lineage>
        <taxon>Eukaryota</taxon>
        <taxon>Metazoa</taxon>
        <taxon>Ecdysozoa</taxon>
        <taxon>Nematoda</taxon>
        <taxon>Chromadorea</taxon>
        <taxon>Rhabditida</taxon>
        <taxon>Rhabditina</taxon>
        <taxon>Rhabditomorpha</taxon>
        <taxon>Strongyloidea</taxon>
        <taxon>Heligmosomidae</taxon>
        <taxon>Heligmosomoides</taxon>
    </lineage>
</organism>
<accession>A0A3P7UEN9</accession>
<protein>
    <submittedName>
        <fullName evidence="5">Sushi domain-containing protein</fullName>
    </submittedName>
</protein>
<proteinExistence type="predicted"/>
<dbReference type="EMBL" id="UZAH01002564">
    <property type="protein sequence ID" value="VDO22434.1"/>
    <property type="molecule type" value="Genomic_DNA"/>
</dbReference>
<dbReference type="InterPro" id="IPR000436">
    <property type="entry name" value="Sushi_SCR_CCP_dom"/>
</dbReference>
<name>A0A183F730_HELPZ</name>
<dbReference type="CDD" id="cd00033">
    <property type="entry name" value="CCP"/>
    <property type="match status" value="1"/>
</dbReference>
<dbReference type="WBParaSite" id="HPBE_0000197201-mRNA-1">
    <property type="protein sequence ID" value="HPBE_0000197201-mRNA-1"/>
    <property type="gene ID" value="HPBE_0000197201"/>
</dbReference>
<dbReference type="Proteomes" id="UP000050761">
    <property type="component" value="Unassembled WGS sequence"/>
</dbReference>
<keyword evidence="4" id="KW-1185">Reference proteome</keyword>
<dbReference type="OrthoDB" id="10051774at2759"/>
<gene>
    <name evidence="3" type="ORF">HPBE_LOCUS1973</name>
</gene>